<feature type="domain" description="CMP/dCMP-type deaminase" evidence="17">
    <location>
        <begin position="2"/>
        <end position="126"/>
    </location>
</feature>
<evidence type="ECO:0000256" key="5">
    <source>
        <dbReference type="ARBA" id="ARBA00007417"/>
    </source>
</evidence>
<keyword evidence="7 13" id="KW-0479">Metal-binding</keyword>
<keyword evidence="8 13" id="KW-0378">Hydrolase</keyword>
<dbReference type="GO" id="GO:0009231">
    <property type="term" value="P:riboflavin biosynthetic process"/>
    <property type="evidence" value="ECO:0007669"/>
    <property type="project" value="UniProtKB-UniPathway"/>
</dbReference>
<name>A0A401UCF5_9BACT</name>
<feature type="binding site" evidence="15">
    <location>
        <position position="157"/>
    </location>
    <ligand>
        <name>NADP(+)</name>
        <dbReference type="ChEBI" id="CHEBI:58349"/>
    </ligand>
</feature>
<dbReference type="InterPro" id="IPR016192">
    <property type="entry name" value="APOBEC/CMP_deaminase_Zn-bd"/>
</dbReference>
<keyword evidence="11 13" id="KW-0560">Oxidoreductase</keyword>
<feature type="binding site" evidence="16">
    <location>
        <position position="78"/>
    </location>
    <ligand>
        <name>Zn(2+)</name>
        <dbReference type="ChEBI" id="CHEBI:29105"/>
        <note>catalytic</note>
    </ligand>
</feature>
<reference evidence="18 19" key="1">
    <citation type="submission" date="2018-11" db="EMBL/GenBank/DDBJ databases">
        <title>Chryseotalea sanarue gen. nov., sp., nov., a member of the family Cytophagaceae, isolated from a brackish lake in Hamamatsu Japan.</title>
        <authorList>
            <person name="Maejima Y."/>
            <person name="Iino T."/>
            <person name="Muraguchi Y."/>
            <person name="Fukuda K."/>
            <person name="Ohkuma M."/>
            <person name="Moriuchi R."/>
            <person name="Dohra H."/>
            <person name="Kimbara K."/>
            <person name="Shintani M."/>
        </authorList>
    </citation>
    <scope>NUCLEOTIDE SEQUENCE [LARGE SCALE GENOMIC DNA]</scope>
    <source>
        <strain evidence="18 19">Ys</strain>
    </source>
</reference>
<dbReference type="PROSITE" id="PS00903">
    <property type="entry name" value="CYT_DCMP_DEAMINASES_1"/>
    <property type="match status" value="1"/>
</dbReference>
<dbReference type="SUPFAM" id="SSF53597">
    <property type="entry name" value="Dihydrofolate reductase-like"/>
    <property type="match status" value="1"/>
</dbReference>
<feature type="binding site" evidence="15">
    <location>
        <position position="207"/>
    </location>
    <ligand>
        <name>substrate</name>
    </ligand>
</feature>
<dbReference type="EC" id="3.5.4.26" evidence="13"/>
<dbReference type="GO" id="GO:0008835">
    <property type="term" value="F:diaminohydroxyphosphoribosylaminopyrimidine deaminase activity"/>
    <property type="evidence" value="ECO:0007669"/>
    <property type="project" value="UniProtKB-EC"/>
</dbReference>
<evidence type="ECO:0000256" key="3">
    <source>
        <dbReference type="ARBA" id="ARBA00004910"/>
    </source>
</evidence>
<evidence type="ECO:0000256" key="1">
    <source>
        <dbReference type="ARBA" id="ARBA00002151"/>
    </source>
</evidence>
<dbReference type="OrthoDB" id="9800865at2"/>
<evidence type="ECO:0000256" key="9">
    <source>
        <dbReference type="ARBA" id="ARBA00022833"/>
    </source>
</evidence>
<dbReference type="PIRSF" id="PIRSF006769">
    <property type="entry name" value="RibD"/>
    <property type="match status" value="1"/>
</dbReference>
<dbReference type="Pfam" id="PF00383">
    <property type="entry name" value="dCMP_cyt_deam_1"/>
    <property type="match status" value="1"/>
</dbReference>
<feature type="binding site" evidence="15">
    <location>
        <position position="210"/>
    </location>
    <ligand>
        <name>substrate</name>
    </ligand>
</feature>
<evidence type="ECO:0000313" key="19">
    <source>
        <dbReference type="Proteomes" id="UP000288227"/>
    </source>
</evidence>
<evidence type="ECO:0000256" key="13">
    <source>
        <dbReference type="PIRNR" id="PIRNR006769"/>
    </source>
</evidence>
<evidence type="ECO:0000313" key="18">
    <source>
        <dbReference type="EMBL" id="GCC52559.1"/>
    </source>
</evidence>
<comment type="pathway">
    <text evidence="3 13">Cofactor biosynthesis; riboflavin biosynthesis; 5-amino-6-(D-ribitylamino)uracil from GTP: step 3/4.</text>
</comment>
<evidence type="ECO:0000256" key="7">
    <source>
        <dbReference type="ARBA" id="ARBA00022723"/>
    </source>
</evidence>
<dbReference type="InterPro" id="IPR016193">
    <property type="entry name" value="Cytidine_deaminase-like"/>
</dbReference>
<dbReference type="EMBL" id="BHXQ01000005">
    <property type="protein sequence ID" value="GCC52559.1"/>
    <property type="molecule type" value="Genomic_DNA"/>
</dbReference>
<dbReference type="Proteomes" id="UP000288227">
    <property type="component" value="Unassembled WGS sequence"/>
</dbReference>
<evidence type="ECO:0000256" key="11">
    <source>
        <dbReference type="ARBA" id="ARBA00023002"/>
    </source>
</evidence>
<comment type="pathway">
    <text evidence="2 13">Cofactor biosynthesis; riboflavin biosynthesis; 5-amino-6-(D-ribitylamino)uracil from GTP: step 2/4.</text>
</comment>
<comment type="similarity">
    <text evidence="4 13">In the N-terminal section; belongs to the cytidine and deoxycytidylate deaminase family.</text>
</comment>
<dbReference type="InterPro" id="IPR002734">
    <property type="entry name" value="RibDG_C"/>
</dbReference>
<evidence type="ECO:0000256" key="12">
    <source>
        <dbReference type="ARBA" id="ARBA00023268"/>
    </source>
</evidence>
<protein>
    <recommendedName>
        <fullName evidence="13">Riboflavin biosynthesis protein RibD</fullName>
    </recommendedName>
    <domain>
        <recommendedName>
            <fullName evidence="13">Diaminohydroxyphosphoribosylaminopyrimidine deaminase</fullName>
            <shortName evidence="13">DRAP deaminase</shortName>
            <ecNumber evidence="13">3.5.4.26</ecNumber>
        </recommendedName>
        <alternativeName>
            <fullName evidence="13">Riboflavin-specific deaminase</fullName>
        </alternativeName>
    </domain>
    <domain>
        <recommendedName>
            <fullName evidence="13">5-amino-6-(5-phosphoribosylamino)uracil reductase</fullName>
            <ecNumber evidence="13">1.1.1.193</ecNumber>
        </recommendedName>
        <alternativeName>
            <fullName evidence="13">HTP reductase</fullName>
        </alternativeName>
    </domain>
</protein>
<comment type="cofactor">
    <cofactor evidence="13 16">
        <name>Zn(2+)</name>
        <dbReference type="ChEBI" id="CHEBI:29105"/>
    </cofactor>
    <text evidence="13 16">Binds 1 zinc ion.</text>
</comment>
<keyword evidence="12" id="KW-0511">Multifunctional enzyme</keyword>
<dbReference type="PANTHER" id="PTHR38011:SF7">
    <property type="entry name" value="2,5-DIAMINO-6-RIBOSYLAMINO-4(3H)-PYRIMIDINONE 5'-PHOSPHATE REDUCTASE"/>
    <property type="match status" value="1"/>
</dbReference>
<dbReference type="EC" id="1.1.1.193" evidence="13"/>
<keyword evidence="19" id="KW-1185">Reference proteome</keyword>
<comment type="catalytic activity">
    <reaction evidence="13">
        <text>2,5-diamino-6-hydroxy-4-(5-phosphoribosylamino)-pyrimidine + H2O + H(+) = 5-amino-6-(5-phospho-D-ribosylamino)uracil + NH4(+)</text>
        <dbReference type="Rhea" id="RHEA:21868"/>
        <dbReference type="ChEBI" id="CHEBI:15377"/>
        <dbReference type="ChEBI" id="CHEBI:15378"/>
        <dbReference type="ChEBI" id="CHEBI:28938"/>
        <dbReference type="ChEBI" id="CHEBI:58453"/>
        <dbReference type="ChEBI" id="CHEBI:58614"/>
        <dbReference type="EC" id="3.5.4.26"/>
    </reaction>
</comment>
<proteinExistence type="inferred from homology"/>
<sequence>MTSPEVYMQRALELAQLGQGRVSPNPMVGCVIVHGGKIIGEGWHQQFGGPHAEVNAIHSVDDKSLLSESTVYVTLEPCSHFGKTPPCADLLLEHRVKRVIVCNKDTHSLVAGKGIEKLRAAGVEVTVGVKGEKGLHLNKRFFHVVEKERPYIILKWAETADGFVAKENYDSKWISNEYSRQLVHKWRGEEDGILVGRNTAAHDNPQLDVREWTGKNPVRIVIDRFLKLSERLHIMDGKQPTIIYNVLKHEEHPNLTLMRIDEQGFLWHLLKDLHKRGIHSLFVEGGAHTLQSFINEGLWEEIRIFKSPKQFNKGIKAPHFHGNLLHTENVMGDNLYTYKRPEI</sequence>
<evidence type="ECO:0000256" key="10">
    <source>
        <dbReference type="ARBA" id="ARBA00022857"/>
    </source>
</evidence>
<dbReference type="AlphaFoldDB" id="A0A401UCF5"/>
<feature type="binding site" evidence="16">
    <location>
        <position position="87"/>
    </location>
    <ligand>
        <name>Zn(2+)</name>
        <dbReference type="ChEBI" id="CHEBI:29105"/>
        <note>catalytic</note>
    </ligand>
</feature>
<evidence type="ECO:0000256" key="2">
    <source>
        <dbReference type="ARBA" id="ARBA00004882"/>
    </source>
</evidence>
<comment type="catalytic activity">
    <reaction evidence="13">
        <text>5-amino-6-(5-phospho-D-ribitylamino)uracil + NADP(+) = 5-amino-6-(5-phospho-D-ribosylamino)uracil + NADPH + H(+)</text>
        <dbReference type="Rhea" id="RHEA:17845"/>
        <dbReference type="ChEBI" id="CHEBI:15378"/>
        <dbReference type="ChEBI" id="CHEBI:57783"/>
        <dbReference type="ChEBI" id="CHEBI:58349"/>
        <dbReference type="ChEBI" id="CHEBI:58421"/>
        <dbReference type="ChEBI" id="CHEBI:58453"/>
        <dbReference type="EC" id="1.1.1.193"/>
    </reaction>
</comment>
<feature type="binding site" evidence="15">
    <location>
        <position position="284"/>
    </location>
    <ligand>
        <name>substrate</name>
    </ligand>
</feature>
<comment type="similarity">
    <text evidence="5 13">In the C-terminal section; belongs to the HTP reductase family.</text>
</comment>
<accession>A0A401UCF5</accession>
<dbReference type="PROSITE" id="PS51747">
    <property type="entry name" value="CYT_DCMP_DEAMINASES_2"/>
    <property type="match status" value="1"/>
</dbReference>
<evidence type="ECO:0000256" key="14">
    <source>
        <dbReference type="PIRSR" id="PIRSR006769-1"/>
    </source>
</evidence>
<feature type="binding site" evidence="15">
    <location>
        <position position="199"/>
    </location>
    <ligand>
        <name>NADP(+)</name>
        <dbReference type="ChEBI" id="CHEBI:58349"/>
    </ligand>
</feature>
<dbReference type="RefSeq" id="WP_127123216.1">
    <property type="nucleotide sequence ID" value="NZ_BHXQ01000005.1"/>
</dbReference>
<evidence type="ECO:0000256" key="8">
    <source>
        <dbReference type="ARBA" id="ARBA00022801"/>
    </source>
</evidence>
<evidence type="ECO:0000256" key="6">
    <source>
        <dbReference type="ARBA" id="ARBA00022619"/>
    </source>
</evidence>
<feature type="binding site" evidence="15">
    <location>
        <position position="173"/>
    </location>
    <ligand>
        <name>NADP(+)</name>
        <dbReference type="ChEBI" id="CHEBI:58349"/>
    </ligand>
</feature>
<evidence type="ECO:0000259" key="17">
    <source>
        <dbReference type="PROSITE" id="PS51747"/>
    </source>
</evidence>
<feature type="active site" description="Proton donor" evidence="14">
    <location>
        <position position="53"/>
    </location>
</feature>
<dbReference type="PANTHER" id="PTHR38011">
    <property type="entry name" value="DIHYDROFOLATE REDUCTASE FAMILY PROTEIN (AFU_ORTHOLOGUE AFUA_8G06820)"/>
    <property type="match status" value="1"/>
</dbReference>
<gene>
    <name evidence="18" type="ORF">SanaruYs_27960</name>
</gene>
<keyword evidence="6 13" id="KW-0686">Riboflavin biosynthesis</keyword>
<organism evidence="18 19">
    <name type="scientific">Chryseotalea sanaruensis</name>
    <dbReference type="NCBI Taxonomy" id="2482724"/>
    <lineage>
        <taxon>Bacteria</taxon>
        <taxon>Pseudomonadati</taxon>
        <taxon>Bacteroidota</taxon>
        <taxon>Cytophagia</taxon>
        <taxon>Cytophagales</taxon>
        <taxon>Chryseotaleaceae</taxon>
        <taxon>Chryseotalea</taxon>
    </lineage>
</organism>
<dbReference type="FunFam" id="3.40.140.10:FF:000025">
    <property type="entry name" value="Riboflavin biosynthesis protein RibD"/>
    <property type="match status" value="1"/>
</dbReference>
<dbReference type="Gene3D" id="3.40.430.10">
    <property type="entry name" value="Dihydrofolate Reductase, subunit A"/>
    <property type="match status" value="1"/>
</dbReference>
<feature type="binding site" evidence="15">
    <location>
        <begin position="286"/>
        <end position="292"/>
    </location>
    <ligand>
        <name>NADP(+)</name>
        <dbReference type="ChEBI" id="CHEBI:58349"/>
    </ligand>
</feature>
<evidence type="ECO:0000256" key="4">
    <source>
        <dbReference type="ARBA" id="ARBA00005259"/>
    </source>
</evidence>
<dbReference type="InterPro" id="IPR024072">
    <property type="entry name" value="DHFR-like_dom_sf"/>
</dbReference>
<dbReference type="Pfam" id="PF01872">
    <property type="entry name" value="RibD_C"/>
    <property type="match status" value="1"/>
</dbReference>
<dbReference type="InterPro" id="IPR050765">
    <property type="entry name" value="Riboflavin_Biosynth_HTPR"/>
</dbReference>
<feature type="binding site" evidence="15">
    <location>
        <position position="203"/>
    </location>
    <ligand>
        <name>substrate</name>
    </ligand>
</feature>
<dbReference type="NCBIfam" id="TIGR00326">
    <property type="entry name" value="eubact_ribD"/>
    <property type="match status" value="1"/>
</dbReference>
<keyword evidence="10 13" id="KW-0521">NADP</keyword>
<dbReference type="InterPro" id="IPR004794">
    <property type="entry name" value="Eubact_RibD"/>
</dbReference>
<feature type="binding site" evidence="16">
    <location>
        <position position="51"/>
    </location>
    <ligand>
        <name>Zn(2+)</name>
        <dbReference type="ChEBI" id="CHEBI:29105"/>
        <note>catalytic</note>
    </ligand>
</feature>
<comment type="caution">
    <text evidence="18">The sequence shown here is derived from an EMBL/GenBank/DDBJ whole genome shotgun (WGS) entry which is preliminary data.</text>
</comment>
<dbReference type="GO" id="GO:0008270">
    <property type="term" value="F:zinc ion binding"/>
    <property type="evidence" value="ECO:0007669"/>
    <property type="project" value="InterPro"/>
</dbReference>
<evidence type="ECO:0000256" key="15">
    <source>
        <dbReference type="PIRSR" id="PIRSR006769-2"/>
    </source>
</evidence>
<comment type="function">
    <text evidence="1 13">Converts 2,5-diamino-6-(ribosylamino)-4(3h)-pyrimidinone 5'-phosphate into 5-amino-6-(ribosylamino)-2,4(1h,3h)-pyrimidinedione 5'-phosphate.</text>
</comment>
<dbReference type="SUPFAM" id="SSF53927">
    <property type="entry name" value="Cytidine deaminase-like"/>
    <property type="match status" value="1"/>
</dbReference>
<keyword evidence="9 13" id="KW-0862">Zinc</keyword>
<dbReference type="CDD" id="cd01284">
    <property type="entry name" value="Riboflavin_deaminase-reductase"/>
    <property type="match status" value="1"/>
</dbReference>
<dbReference type="GO" id="GO:0008703">
    <property type="term" value="F:5-amino-6-(5-phosphoribosylamino)uracil reductase activity"/>
    <property type="evidence" value="ECO:0007669"/>
    <property type="project" value="UniProtKB-EC"/>
</dbReference>
<feature type="binding site" evidence="15">
    <location>
        <position position="171"/>
    </location>
    <ligand>
        <name>substrate</name>
    </ligand>
</feature>
<dbReference type="UniPathway" id="UPA00275">
    <property type="reaction ID" value="UER00401"/>
</dbReference>
<feature type="binding site" evidence="15">
    <location>
        <position position="187"/>
    </location>
    <ligand>
        <name>substrate</name>
    </ligand>
</feature>
<dbReference type="InterPro" id="IPR002125">
    <property type="entry name" value="CMP_dCMP_dom"/>
</dbReference>
<evidence type="ECO:0000256" key="16">
    <source>
        <dbReference type="PIRSR" id="PIRSR006769-3"/>
    </source>
</evidence>
<dbReference type="Gene3D" id="3.40.140.10">
    <property type="entry name" value="Cytidine Deaminase, domain 2"/>
    <property type="match status" value="1"/>
</dbReference>